<gene>
    <name evidence="1" type="ORF">MKW98_014403</name>
</gene>
<dbReference type="Proteomes" id="UP001202328">
    <property type="component" value="Unassembled WGS sequence"/>
</dbReference>
<protein>
    <submittedName>
        <fullName evidence="1">Uncharacterized protein</fullName>
    </submittedName>
</protein>
<sequence>MEVHSSSRNSVIGKKLWRFLRIAYYMMRKGLMSKRKLIMDMNLMMKRGKLMRKSLGNLMTFHSHHHHHHSHDLTRGSFGNPQDYEFSCSNSPNPVFSHMSKRKHHYFPCINPPNEEDLDEEEIEEEAKAVVVVVPKVGYSPEYAFNFQFSTTATPDLAPGDSRFSPLLSPFAVRVTEYSSEDENEIQLEGMSSNPKVDDEAEDFIKRFYEQLRLQSKTQLLQYQENQYQEMLARGTC</sequence>
<comment type="caution">
    <text evidence="1">The sequence shown here is derived from an EMBL/GenBank/DDBJ whole genome shotgun (WGS) entry which is preliminary data.</text>
</comment>
<reference evidence="1" key="1">
    <citation type="submission" date="2022-04" db="EMBL/GenBank/DDBJ databases">
        <title>A functionally conserved STORR gene fusion in Papaver species that diverged 16.8 million years ago.</title>
        <authorList>
            <person name="Catania T."/>
        </authorList>
    </citation>
    <scope>NUCLEOTIDE SEQUENCE</scope>
    <source>
        <strain evidence="1">S-188037</strain>
    </source>
</reference>
<name>A0AAD4SRV0_9MAGN</name>
<evidence type="ECO:0000313" key="2">
    <source>
        <dbReference type="Proteomes" id="UP001202328"/>
    </source>
</evidence>
<accession>A0AAD4SRV0</accession>
<dbReference type="Pfam" id="PF05553">
    <property type="entry name" value="DUF761"/>
    <property type="match status" value="1"/>
</dbReference>
<evidence type="ECO:0000313" key="1">
    <source>
        <dbReference type="EMBL" id="KAI3916942.1"/>
    </source>
</evidence>
<dbReference type="InterPro" id="IPR008480">
    <property type="entry name" value="DUF761_pln"/>
</dbReference>
<organism evidence="1 2">
    <name type="scientific">Papaver atlanticum</name>
    <dbReference type="NCBI Taxonomy" id="357466"/>
    <lineage>
        <taxon>Eukaryota</taxon>
        <taxon>Viridiplantae</taxon>
        <taxon>Streptophyta</taxon>
        <taxon>Embryophyta</taxon>
        <taxon>Tracheophyta</taxon>
        <taxon>Spermatophyta</taxon>
        <taxon>Magnoliopsida</taxon>
        <taxon>Ranunculales</taxon>
        <taxon>Papaveraceae</taxon>
        <taxon>Papaveroideae</taxon>
        <taxon>Papaver</taxon>
    </lineage>
</organism>
<dbReference type="PANTHER" id="PTHR33265">
    <property type="entry name" value="AVR9/CF-9 RAPIDLY ELICITED PROTEIN-RELATED"/>
    <property type="match status" value="1"/>
</dbReference>
<dbReference type="AlphaFoldDB" id="A0AAD4SRV0"/>
<dbReference type="PANTHER" id="PTHR33265:SF6">
    <property type="entry name" value="OS01G0930500 PROTEIN"/>
    <property type="match status" value="1"/>
</dbReference>
<keyword evidence="2" id="KW-1185">Reference proteome</keyword>
<dbReference type="EMBL" id="JAJJMB010009041">
    <property type="protein sequence ID" value="KAI3916942.1"/>
    <property type="molecule type" value="Genomic_DNA"/>
</dbReference>
<proteinExistence type="predicted"/>